<reference evidence="3 5" key="2">
    <citation type="submission" date="2020-02" db="EMBL/GenBank/DDBJ databases">
        <title>The WGS of Modestobacter muralis DSM 100205.</title>
        <authorList>
            <person name="Jiang Z."/>
        </authorList>
    </citation>
    <scope>NUCLEOTIDE SEQUENCE [LARGE SCALE GENOMIC DNA]</scope>
    <source>
        <strain evidence="3 5">DSM 100205</strain>
    </source>
</reference>
<organism evidence="2 4">
    <name type="scientific">Modestobacter muralis</name>
    <dbReference type="NCBI Taxonomy" id="1608614"/>
    <lineage>
        <taxon>Bacteria</taxon>
        <taxon>Bacillati</taxon>
        <taxon>Actinomycetota</taxon>
        <taxon>Actinomycetes</taxon>
        <taxon>Geodermatophilales</taxon>
        <taxon>Geodermatophilaceae</taxon>
        <taxon>Modestobacter</taxon>
    </lineage>
</organism>
<accession>A0A6P0EY05</accession>
<feature type="region of interest" description="Disordered" evidence="1">
    <location>
        <begin position="78"/>
        <end position="121"/>
    </location>
</feature>
<proteinExistence type="predicted"/>
<dbReference type="AlphaFoldDB" id="A0A6P0EY05"/>
<dbReference type="EMBL" id="JAAGWB010000033">
    <property type="protein sequence ID" value="NEN51592.1"/>
    <property type="molecule type" value="Genomic_DNA"/>
</dbReference>
<comment type="caution">
    <text evidence="2">The sequence shown here is derived from an EMBL/GenBank/DDBJ whole genome shotgun (WGS) entry which is preliminary data.</text>
</comment>
<dbReference type="RefSeq" id="WP_163611277.1">
    <property type="nucleotide sequence ID" value="NZ_JAAGWB010000033.1"/>
</dbReference>
<evidence type="ECO:0000313" key="2">
    <source>
        <dbReference type="EMBL" id="NEK94704.1"/>
    </source>
</evidence>
<evidence type="ECO:0000313" key="3">
    <source>
        <dbReference type="EMBL" id="NEN51592.1"/>
    </source>
</evidence>
<dbReference type="Proteomes" id="UP000468828">
    <property type="component" value="Unassembled WGS sequence"/>
</dbReference>
<protein>
    <submittedName>
        <fullName evidence="2">MucR family transcriptional regulator</fullName>
    </submittedName>
</protein>
<gene>
    <name evidence="3" type="ORF">G3R41_11715</name>
    <name evidence="2" type="ORF">GCU67_11060</name>
</gene>
<evidence type="ECO:0000256" key="1">
    <source>
        <dbReference type="SAM" id="MobiDB-lite"/>
    </source>
</evidence>
<evidence type="ECO:0000313" key="4">
    <source>
        <dbReference type="Proteomes" id="UP000468828"/>
    </source>
</evidence>
<reference evidence="2 4" key="1">
    <citation type="submission" date="2020-01" db="EMBL/GenBank/DDBJ databases">
        <title>the WGS Modestobacter muralis CPCC 204518.</title>
        <authorList>
            <person name="Jiang Z."/>
        </authorList>
    </citation>
    <scope>NUCLEOTIDE SEQUENCE [LARGE SCALE GENOMIC DNA]</scope>
    <source>
        <strain evidence="2 4">DSM 100205</strain>
    </source>
</reference>
<feature type="compositionally biased region" description="Low complexity" evidence="1">
    <location>
        <begin position="78"/>
        <end position="96"/>
    </location>
</feature>
<evidence type="ECO:0000313" key="5">
    <source>
        <dbReference type="Proteomes" id="UP000471152"/>
    </source>
</evidence>
<dbReference type="EMBL" id="JAAGWH010000031">
    <property type="protein sequence ID" value="NEK94704.1"/>
    <property type="molecule type" value="Genomic_DNA"/>
</dbReference>
<name>A0A6P0EY05_9ACTN</name>
<keyword evidence="4" id="KW-1185">Reference proteome</keyword>
<dbReference type="Proteomes" id="UP000471152">
    <property type="component" value="Unassembled WGS sequence"/>
</dbReference>
<sequence length="230" mass="22935">MLHPVGPLPAAVYWRRRLLALGCAVGVLGGGGWLGAALASGSPDGDATVAAPSNDAARTTPGLEQVVPSLAAVQVPTAAPSSAPATSEAPAAEVPAGPTAGGPCGDDALGVEVRPDPASAPVGSKPTFQLVVTNVSPAACVRAVDAALQEIILIDGAGDRVWGSNDCFPETTVEQRTLQPGETVGFPVPWSGLTSEPGCAAGRTNPPAGTYVLRGRLDTKVSPDATFTLT</sequence>